<sequence>MPKGRKNQRNRNAEIQLAVGGDGAVIGAAGENAVVDGNAVNQHRSVTQIIGSLIMHIAGLGIILGLMVCMFQKFKGFDRVDAFYAAIVTITTVGYGDKTPSSEENGILIDEMLQTCFLIALRYLVFHTTLGGMVDDVCDLACHWNWVETHKSTIGIVLSVGSFLIFIGGGAFVISSLEGKSWKSSLYHSMASISTVGYGDEVFSSNKGKIFAIIWLLLGVPICEKSVGFLHQLLVKWRTVLSSFIGGVVCTLVTFVANAFCIVLQLVVNQFFTVLDMVGAKLWDWYANSPE</sequence>
<keyword evidence="5 9" id="KW-1133">Transmembrane helix</keyword>
<evidence type="ECO:0000256" key="3">
    <source>
        <dbReference type="ARBA" id="ARBA00022448"/>
    </source>
</evidence>
<keyword evidence="6" id="KW-0406">Ion transport</keyword>
<feature type="domain" description="Potassium channel" evidence="10">
    <location>
        <begin position="63"/>
        <end position="130"/>
    </location>
</feature>
<dbReference type="GO" id="GO:0022841">
    <property type="term" value="F:potassium ion leak channel activity"/>
    <property type="evidence" value="ECO:0007669"/>
    <property type="project" value="TreeGrafter"/>
</dbReference>
<evidence type="ECO:0000256" key="2">
    <source>
        <dbReference type="ARBA" id="ARBA00010159"/>
    </source>
</evidence>
<dbReference type="GO" id="GO:0030322">
    <property type="term" value="P:stabilization of membrane potential"/>
    <property type="evidence" value="ECO:0007669"/>
    <property type="project" value="TreeGrafter"/>
</dbReference>
<evidence type="ECO:0000313" key="11">
    <source>
        <dbReference type="Proteomes" id="UP000515124"/>
    </source>
</evidence>
<keyword evidence="7 9" id="KW-0472">Membrane</keyword>
<gene>
    <name evidence="12" type="primary">LOC110759413</name>
</gene>
<proteinExistence type="inferred from homology"/>
<feature type="transmembrane region" description="Helical" evidence="9">
    <location>
        <begin position="210"/>
        <end position="231"/>
    </location>
</feature>
<dbReference type="InterPro" id="IPR003280">
    <property type="entry name" value="2pore_dom_K_chnl"/>
</dbReference>
<dbReference type="GeneID" id="110759413"/>
<reference evidence="12" key="1">
    <citation type="submission" date="2025-08" db="UniProtKB">
        <authorList>
            <consortium name="RefSeq"/>
        </authorList>
    </citation>
    <scope>IDENTIFICATION</scope>
</reference>
<keyword evidence="3" id="KW-0813">Transport</keyword>
<feature type="transmembrane region" description="Helical" evidence="9">
    <location>
        <begin position="243"/>
        <end position="268"/>
    </location>
</feature>
<dbReference type="GO" id="GO:0009705">
    <property type="term" value="C:plant-type vacuole membrane"/>
    <property type="evidence" value="ECO:0007669"/>
    <property type="project" value="TreeGrafter"/>
</dbReference>
<evidence type="ECO:0000256" key="6">
    <source>
        <dbReference type="ARBA" id="ARBA00023065"/>
    </source>
</evidence>
<evidence type="ECO:0000256" key="8">
    <source>
        <dbReference type="ARBA" id="ARBA00023303"/>
    </source>
</evidence>
<feature type="transmembrane region" description="Helical" evidence="9">
    <location>
        <begin position="154"/>
        <end position="177"/>
    </location>
</feature>
<evidence type="ECO:0000313" key="12">
    <source>
        <dbReference type="RefSeq" id="XP_021817153.1"/>
    </source>
</evidence>
<dbReference type="InterPro" id="IPR013099">
    <property type="entry name" value="K_chnl_dom"/>
</dbReference>
<dbReference type="GO" id="GO:0015271">
    <property type="term" value="F:outward rectifier potassium channel activity"/>
    <property type="evidence" value="ECO:0007669"/>
    <property type="project" value="TreeGrafter"/>
</dbReference>
<dbReference type="PANTHER" id="PTHR11003:SF282">
    <property type="entry name" value="TWO-PORE POTASSIUM CHANNEL 3"/>
    <property type="match status" value="1"/>
</dbReference>
<evidence type="ECO:0000256" key="1">
    <source>
        <dbReference type="ARBA" id="ARBA00004141"/>
    </source>
</evidence>
<evidence type="ECO:0000256" key="4">
    <source>
        <dbReference type="ARBA" id="ARBA00022692"/>
    </source>
</evidence>
<dbReference type="GO" id="GO:0005886">
    <property type="term" value="C:plasma membrane"/>
    <property type="evidence" value="ECO:0007669"/>
    <property type="project" value="TreeGrafter"/>
</dbReference>
<accession>A0A6P5SU24</accession>
<dbReference type="Proteomes" id="UP000515124">
    <property type="component" value="Unplaced"/>
</dbReference>
<feature type="transmembrane region" description="Helical" evidence="9">
    <location>
        <begin position="49"/>
        <end position="71"/>
    </location>
</feature>
<dbReference type="SUPFAM" id="SSF81324">
    <property type="entry name" value="Voltage-gated potassium channels"/>
    <property type="match status" value="2"/>
</dbReference>
<dbReference type="PANTHER" id="PTHR11003">
    <property type="entry name" value="POTASSIUM CHANNEL, SUBFAMILY K"/>
    <property type="match status" value="1"/>
</dbReference>
<evidence type="ECO:0000259" key="10">
    <source>
        <dbReference type="Pfam" id="PF07885"/>
    </source>
</evidence>
<dbReference type="RefSeq" id="XP_021817153.1">
    <property type="nucleotide sequence ID" value="XM_021961461.1"/>
</dbReference>
<organism evidence="11 12">
    <name type="scientific">Prunus avium</name>
    <name type="common">Cherry</name>
    <name type="synonym">Cerasus avium</name>
    <dbReference type="NCBI Taxonomy" id="42229"/>
    <lineage>
        <taxon>Eukaryota</taxon>
        <taxon>Viridiplantae</taxon>
        <taxon>Streptophyta</taxon>
        <taxon>Embryophyta</taxon>
        <taxon>Tracheophyta</taxon>
        <taxon>Spermatophyta</taxon>
        <taxon>Magnoliopsida</taxon>
        <taxon>eudicotyledons</taxon>
        <taxon>Gunneridae</taxon>
        <taxon>Pentapetalae</taxon>
        <taxon>rosids</taxon>
        <taxon>fabids</taxon>
        <taxon>Rosales</taxon>
        <taxon>Rosaceae</taxon>
        <taxon>Amygdaloideae</taxon>
        <taxon>Amygdaleae</taxon>
        <taxon>Prunus</taxon>
    </lineage>
</organism>
<dbReference type="Gene3D" id="1.10.287.70">
    <property type="match status" value="2"/>
</dbReference>
<keyword evidence="4 9" id="KW-0812">Transmembrane</keyword>
<comment type="similarity">
    <text evidence="2">Belongs to the two pore domain potassium channel (TC 1.A.1.7) family.</text>
</comment>
<feature type="domain" description="Potassium channel" evidence="10">
    <location>
        <begin position="165"/>
        <end position="223"/>
    </location>
</feature>
<evidence type="ECO:0000256" key="5">
    <source>
        <dbReference type="ARBA" id="ARBA00022989"/>
    </source>
</evidence>
<keyword evidence="8" id="KW-0407">Ion channel</keyword>
<evidence type="ECO:0000256" key="7">
    <source>
        <dbReference type="ARBA" id="ARBA00023136"/>
    </source>
</evidence>
<keyword evidence="11" id="KW-1185">Reference proteome</keyword>
<dbReference type="KEGG" id="pavi:110759413"/>
<dbReference type="Pfam" id="PF07885">
    <property type="entry name" value="Ion_trans_2"/>
    <property type="match status" value="2"/>
</dbReference>
<evidence type="ECO:0000256" key="9">
    <source>
        <dbReference type="SAM" id="Phobius"/>
    </source>
</evidence>
<comment type="subcellular location">
    <subcellularLocation>
        <location evidence="1">Membrane</location>
        <topology evidence="1">Multi-pass membrane protein</topology>
    </subcellularLocation>
</comment>
<dbReference type="AlphaFoldDB" id="A0A6P5SU24"/>
<name>A0A6P5SU24_PRUAV</name>
<protein>
    <submittedName>
        <fullName evidence="12">Two-pore potassium channel 4-like</fullName>
    </submittedName>
</protein>